<dbReference type="InterPro" id="IPR051272">
    <property type="entry name" value="RIO-type_Ser/Thr_kinase"/>
</dbReference>
<dbReference type="AlphaFoldDB" id="A0A0P6X7R9"/>
<evidence type="ECO:0000256" key="5">
    <source>
        <dbReference type="ARBA" id="ARBA00022723"/>
    </source>
</evidence>
<protein>
    <recommendedName>
        <fullName evidence="2">non-specific serine/threonine protein kinase</fullName>
        <ecNumber evidence="2">2.7.11.1</ecNumber>
    </recommendedName>
</protein>
<keyword evidence="5" id="KW-0479">Metal-binding</keyword>
<dbReference type="InterPro" id="IPR000687">
    <property type="entry name" value="RIO_kinase"/>
</dbReference>
<evidence type="ECO:0000256" key="1">
    <source>
        <dbReference type="ARBA" id="ARBA00009196"/>
    </source>
</evidence>
<dbReference type="GO" id="GO:0005524">
    <property type="term" value="F:ATP binding"/>
    <property type="evidence" value="ECO:0007669"/>
    <property type="project" value="UniProtKB-KW"/>
</dbReference>
<evidence type="ECO:0000256" key="10">
    <source>
        <dbReference type="ARBA" id="ARBA00047899"/>
    </source>
</evidence>
<keyword evidence="8" id="KW-0067">ATP-binding</keyword>
<name>A0A0P6X7R9_9CHLR</name>
<evidence type="ECO:0000256" key="11">
    <source>
        <dbReference type="ARBA" id="ARBA00048679"/>
    </source>
</evidence>
<dbReference type="Gene3D" id="1.10.510.10">
    <property type="entry name" value="Transferase(Phosphotransferase) domain 1"/>
    <property type="match status" value="1"/>
</dbReference>
<dbReference type="PROSITE" id="PS50011">
    <property type="entry name" value="PROTEIN_KINASE_DOM"/>
    <property type="match status" value="1"/>
</dbReference>
<keyword evidence="4" id="KW-0808">Transferase</keyword>
<evidence type="ECO:0000256" key="8">
    <source>
        <dbReference type="ARBA" id="ARBA00022840"/>
    </source>
</evidence>
<keyword evidence="7" id="KW-0418">Kinase</keyword>
<gene>
    <name evidence="14" type="ORF">ADN00_04155</name>
</gene>
<sequence>MKIKNNQSLNEWINDEDWEEELFPLRKQPAAKNRLTARPQQTQTPPAGAAEDHEDHFDFSYHASRHERQWIEDSLGRFYQQHWIDDVSRLLKGGKEASVYLCQGNPTAPAEQMAAKVYRPRKFRNLKNDWVYRENRANRDSSGNIITDDGLLHAMRKKTSLGMQLLHGAWIEHEYQTLLRLQNAGVNAPAVYARGDNAILMEYFGDGVLPAPTLNEIDLDPAETRRVFERVFQNIERMLELNIIHGDLSAYNILYWDGDIRLIDFPQAISPHENHNAWPIFSRDVARVCEYFSEQGLSGLNPAQLARDLWRSRRLSTVPALDPQYLDADNPEDRARWQSARDED</sequence>
<dbReference type="PANTHER" id="PTHR45723">
    <property type="entry name" value="SERINE/THREONINE-PROTEIN KINASE RIO1"/>
    <property type="match status" value="1"/>
</dbReference>
<comment type="catalytic activity">
    <reaction evidence="11">
        <text>L-seryl-[protein] + ATP = O-phospho-L-seryl-[protein] + ADP + H(+)</text>
        <dbReference type="Rhea" id="RHEA:17989"/>
        <dbReference type="Rhea" id="RHEA-COMP:9863"/>
        <dbReference type="Rhea" id="RHEA-COMP:11604"/>
        <dbReference type="ChEBI" id="CHEBI:15378"/>
        <dbReference type="ChEBI" id="CHEBI:29999"/>
        <dbReference type="ChEBI" id="CHEBI:30616"/>
        <dbReference type="ChEBI" id="CHEBI:83421"/>
        <dbReference type="ChEBI" id="CHEBI:456216"/>
        <dbReference type="EC" id="2.7.11.1"/>
    </reaction>
</comment>
<dbReference type="GO" id="GO:0046872">
    <property type="term" value="F:metal ion binding"/>
    <property type="evidence" value="ECO:0007669"/>
    <property type="project" value="UniProtKB-KW"/>
</dbReference>
<dbReference type="RefSeq" id="WP_075061700.1">
    <property type="nucleotide sequence ID" value="NZ_LGCL01000015.1"/>
</dbReference>
<dbReference type="SUPFAM" id="SSF56112">
    <property type="entry name" value="Protein kinase-like (PK-like)"/>
    <property type="match status" value="1"/>
</dbReference>
<comment type="caution">
    <text evidence="14">The sequence shown here is derived from an EMBL/GenBank/DDBJ whole genome shotgun (WGS) entry which is preliminary data.</text>
</comment>
<dbReference type="EC" id="2.7.11.1" evidence="2"/>
<keyword evidence="3" id="KW-0723">Serine/threonine-protein kinase</keyword>
<evidence type="ECO:0000256" key="2">
    <source>
        <dbReference type="ARBA" id="ARBA00012513"/>
    </source>
</evidence>
<feature type="region of interest" description="Disordered" evidence="12">
    <location>
        <begin position="29"/>
        <end position="52"/>
    </location>
</feature>
<evidence type="ECO:0000256" key="12">
    <source>
        <dbReference type="SAM" id="MobiDB-lite"/>
    </source>
</evidence>
<reference evidence="14 15" key="1">
    <citation type="submission" date="2015-07" db="EMBL/GenBank/DDBJ databases">
        <title>Genome sequence of Ornatilinea apprima DSM 23815.</title>
        <authorList>
            <person name="Hemp J."/>
            <person name="Ward L.M."/>
            <person name="Pace L.A."/>
            <person name="Fischer W.W."/>
        </authorList>
    </citation>
    <scope>NUCLEOTIDE SEQUENCE [LARGE SCALE GENOMIC DNA]</scope>
    <source>
        <strain evidence="14 15">P3M-1</strain>
    </source>
</reference>
<dbReference type="InterPro" id="IPR000719">
    <property type="entry name" value="Prot_kinase_dom"/>
</dbReference>
<dbReference type="Pfam" id="PF01163">
    <property type="entry name" value="RIO1"/>
    <property type="match status" value="1"/>
</dbReference>
<organism evidence="14 15">
    <name type="scientific">Ornatilinea apprima</name>
    <dbReference type="NCBI Taxonomy" id="1134406"/>
    <lineage>
        <taxon>Bacteria</taxon>
        <taxon>Bacillati</taxon>
        <taxon>Chloroflexota</taxon>
        <taxon>Anaerolineae</taxon>
        <taxon>Anaerolineales</taxon>
        <taxon>Anaerolineaceae</taxon>
        <taxon>Ornatilinea</taxon>
    </lineage>
</organism>
<dbReference type="Proteomes" id="UP000050417">
    <property type="component" value="Unassembled WGS sequence"/>
</dbReference>
<dbReference type="SMART" id="SM00090">
    <property type="entry name" value="RIO"/>
    <property type="match status" value="1"/>
</dbReference>
<feature type="domain" description="Protein kinase" evidence="13">
    <location>
        <begin position="85"/>
        <end position="344"/>
    </location>
</feature>
<evidence type="ECO:0000256" key="4">
    <source>
        <dbReference type="ARBA" id="ARBA00022679"/>
    </source>
</evidence>
<keyword evidence="6" id="KW-0547">Nucleotide-binding</keyword>
<accession>A0A0P6X7R9</accession>
<evidence type="ECO:0000256" key="3">
    <source>
        <dbReference type="ARBA" id="ARBA00022527"/>
    </source>
</evidence>
<evidence type="ECO:0000256" key="9">
    <source>
        <dbReference type="ARBA" id="ARBA00022842"/>
    </source>
</evidence>
<evidence type="ECO:0000313" key="15">
    <source>
        <dbReference type="Proteomes" id="UP000050417"/>
    </source>
</evidence>
<evidence type="ECO:0000256" key="6">
    <source>
        <dbReference type="ARBA" id="ARBA00022741"/>
    </source>
</evidence>
<dbReference type="InterPro" id="IPR018934">
    <property type="entry name" value="RIO_dom"/>
</dbReference>
<keyword evidence="9" id="KW-0460">Magnesium</keyword>
<evidence type="ECO:0000313" key="14">
    <source>
        <dbReference type="EMBL" id="KPL79076.1"/>
    </source>
</evidence>
<comment type="similarity">
    <text evidence="1">Belongs to the protein kinase superfamily. RIO-type Ser/Thr kinase family.</text>
</comment>
<evidence type="ECO:0000256" key="7">
    <source>
        <dbReference type="ARBA" id="ARBA00022777"/>
    </source>
</evidence>
<dbReference type="GO" id="GO:0004674">
    <property type="term" value="F:protein serine/threonine kinase activity"/>
    <property type="evidence" value="ECO:0007669"/>
    <property type="project" value="UniProtKB-KW"/>
</dbReference>
<dbReference type="InterPro" id="IPR011009">
    <property type="entry name" value="Kinase-like_dom_sf"/>
</dbReference>
<dbReference type="EMBL" id="LGCL01000015">
    <property type="protein sequence ID" value="KPL79076.1"/>
    <property type="molecule type" value="Genomic_DNA"/>
</dbReference>
<comment type="catalytic activity">
    <reaction evidence="10">
        <text>L-threonyl-[protein] + ATP = O-phospho-L-threonyl-[protein] + ADP + H(+)</text>
        <dbReference type="Rhea" id="RHEA:46608"/>
        <dbReference type="Rhea" id="RHEA-COMP:11060"/>
        <dbReference type="Rhea" id="RHEA-COMP:11605"/>
        <dbReference type="ChEBI" id="CHEBI:15378"/>
        <dbReference type="ChEBI" id="CHEBI:30013"/>
        <dbReference type="ChEBI" id="CHEBI:30616"/>
        <dbReference type="ChEBI" id="CHEBI:61977"/>
        <dbReference type="ChEBI" id="CHEBI:456216"/>
        <dbReference type="EC" id="2.7.11.1"/>
    </reaction>
</comment>
<dbReference type="Gene3D" id="3.30.200.20">
    <property type="entry name" value="Phosphorylase Kinase, domain 1"/>
    <property type="match status" value="1"/>
</dbReference>
<dbReference type="OrthoDB" id="9795258at2"/>
<dbReference type="STRING" id="1134406.ADN00_04155"/>
<proteinExistence type="inferred from homology"/>
<keyword evidence="15" id="KW-1185">Reference proteome</keyword>
<evidence type="ECO:0000259" key="13">
    <source>
        <dbReference type="PROSITE" id="PS50011"/>
    </source>
</evidence>